<evidence type="ECO:0000256" key="3">
    <source>
        <dbReference type="ARBA" id="ARBA00022670"/>
    </source>
</evidence>
<keyword evidence="8 12" id="KW-0482">Metalloprotease</keyword>
<dbReference type="InterPro" id="IPR034035">
    <property type="entry name" value="Astacin-like_dom"/>
</dbReference>
<dbReference type="GO" id="GO:0018996">
    <property type="term" value="P:molting cycle, collagen and cuticulin-based cuticle"/>
    <property type="evidence" value="ECO:0007669"/>
    <property type="project" value="InterPro"/>
</dbReference>
<dbReference type="InterPro" id="IPR001506">
    <property type="entry name" value="Peptidase_M12A"/>
</dbReference>
<keyword evidence="6 12" id="KW-0378">Hydrolase</keyword>
<dbReference type="GO" id="GO:0004222">
    <property type="term" value="F:metalloendopeptidase activity"/>
    <property type="evidence" value="ECO:0007669"/>
    <property type="project" value="UniProtKB-UniRule"/>
</dbReference>
<dbReference type="Proteomes" id="UP000038045">
    <property type="component" value="Unplaced"/>
</dbReference>
<evidence type="ECO:0000256" key="10">
    <source>
        <dbReference type="ARBA" id="ARBA00023180"/>
    </source>
</evidence>
<dbReference type="PROSITE" id="PS51864">
    <property type="entry name" value="ASTACIN"/>
    <property type="match status" value="1"/>
</dbReference>
<evidence type="ECO:0000256" key="6">
    <source>
        <dbReference type="ARBA" id="ARBA00022801"/>
    </source>
</evidence>
<evidence type="ECO:0000256" key="8">
    <source>
        <dbReference type="ARBA" id="ARBA00023049"/>
    </source>
</evidence>
<dbReference type="CDD" id="cd04280">
    <property type="entry name" value="ZnMc_astacin_like"/>
    <property type="match status" value="1"/>
</dbReference>
<feature type="region of interest" description="Disordered" evidence="14">
    <location>
        <begin position="1"/>
        <end position="53"/>
    </location>
</feature>
<keyword evidence="2 11" id="KW-0964">Secreted</keyword>
<keyword evidence="3 12" id="KW-0645">Protease</keyword>
<reference evidence="17" key="1">
    <citation type="submission" date="2017-02" db="UniProtKB">
        <authorList>
            <consortium name="WormBaseParasite"/>
        </authorList>
    </citation>
    <scope>IDENTIFICATION</scope>
</reference>
<keyword evidence="7 12" id="KW-0862">Zinc</keyword>
<feature type="domain" description="Peptidase M12A" evidence="15">
    <location>
        <begin position="107"/>
        <end position="301"/>
    </location>
</feature>
<comment type="subcellular location">
    <subcellularLocation>
        <location evidence="1 11">Secreted</location>
    </subcellularLocation>
</comment>
<feature type="binding site" evidence="12">
    <location>
        <position position="202"/>
    </location>
    <ligand>
        <name>Zn(2+)</name>
        <dbReference type="ChEBI" id="CHEBI:29105"/>
        <note>catalytic</note>
    </ligand>
</feature>
<evidence type="ECO:0000256" key="13">
    <source>
        <dbReference type="RuleBase" id="RU361183"/>
    </source>
</evidence>
<keyword evidence="16" id="KW-1185">Reference proteome</keyword>
<comment type="caution">
    <text evidence="12">Lacks conserved residue(s) required for the propagation of feature annotation.</text>
</comment>
<dbReference type="InterPro" id="IPR024079">
    <property type="entry name" value="MetalloPept_cat_dom_sf"/>
</dbReference>
<protein>
    <recommendedName>
        <fullName evidence="11">Zinc metalloproteinase</fullName>
    </recommendedName>
</protein>
<name>A0A0N4Z4H3_PARTI</name>
<dbReference type="PIRSF" id="PIRSF036365">
    <property type="entry name" value="Astacin_nematoda"/>
    <property type="match status" value="1"/>
</dbReference>
<accession>A0A0N4Z4H3</accession>
<sequence>MRLQKESEKGMSKGGKKDYEKHLKSMDKLMKISNEFHGGKGKSDPKNETKEGSEMMNPLFYEGDMILNPKQAEYLIEEAKLKLEAKKSGNLNKSSEKEIANKLKKNRAFKKNSKYKWTFPIPYYVDSSLSDKNIDIALKNIEKETCVRFKKMKSLIQQPGLRFFKGTGCYSYIGPIYQNRPQDVSIGYGCDYVGIIEHEAFHALGVFHEQSRPDRDNYLSIHLENVSPSMKHNYAKSSLVDSEAFGVPYDYGSVMQYGRTAFSNNGKDTMVPKNSFYKDVIGNKGEMQFNDIKLINKALCSTVCKEEIECENGGYQDPNNCGACKCPSMLTGSTCEKLIPNKMECGGYQKIDVTKELKTLDLIGTKHCVYSLESEEGKKINVNITNGYTSYVLFGTCLPGMGLEIKYASDKTLTGANFCGYISNKTFVSEGNKIFIRYNGQSEKHYAKIEYNAI</sequence>
<dbReference type="GO" id="GO:0008270">
    <property type="term" value="F:zinc ion binding"/>
    <property type="evidence" value="ECO:0007669"/>
    <property type="project" value="UniProtKB-UniRule"/>
</dbReference>
<evidence type="ECO:0000256" key="2">
    <source>
        <dbReference type="ARBA" id="ARBA00022525"/>
    </source>
</evidence>
<dbReference type="Gene3D" id="3.40.390.10">
    <property type="entry name" value="Collagenase (Catalytic Domain)"/>
    <property type="match status" value="1"/>
</dbReference>
<dbReference type="InterPro" id="IPR006026">
    <property type="entry name" value="Peptidase_Metallo"/>
</dbReference>
<comment type="cofactor">
    <cofactor evidence="12 13">
        <name>Zn(2+)</name>
        <dbReference type="ChEBI" id="CHEBI:29105"/>
    </cofactor>
    <text evidence="12 13">Binds 1 zinc ion per subunit.</text>
</comment>
<keyword evidence="10" id="KW-0325">Glycoprotein</keyword>
<evidence type="ECO:0000256" key="11">
    <source>
        <dbReference type="PIRNR" id="PIRNR036365"/>
    </source>
</evidence>
<evidence type="ECO:0000313" key="17">
    <source>
        <dbReference type="WBParaSite" id="PTRK_0000189100.1"/>
    </source>
</evidence>
<evidence type="ECO:0000256" key="7">
    <source>
        <dbReference type="ARBA" id="ARBA00022833"/>
    </source>
</evidence>
<proteinExistence type="predicted"/>
<keyword evidence="4 12" id="KW-0479">Metal-binding</keyword>
<feature type="binding site" evidence="12">
    <location>
        <position position="198"/>
    </location>
    <ligand>
        <name>Zn(2+)</name>
        <dbReference type="ChEBI" id="CHEBI:29105"/>
        <note>catalytic</note>
    </ligand>
</feature>
<keyword evidence="9" id="KW-1015">Disulfide bond</keyword>
<feature type="compositionally biased region" description="Basic and acidic residues" evidence="14">
    <location>
        <begin position="1"/>
        <end position="30"/>
    </location>
</feature>
<organism evidence="16 17">
    <name type="scientific">Parastrongyloides trichosuri</name>
    <name type="common">Possum-specific nematode worm</name>
    <dbReference type="NCBI Taxonomy" id="131310"/>
    <lineage>
        <taxon>Eukaryota</taxon>
        <taxon>Metazoa</taxon>
        <taxon>Ecdysozoa</taxon>
        <taxon>Nematoda</taxon>
        <taxon>Chromadorea</taxon>
        <taxon>Rhabditida</taxon>
        <taxon>Tylenchina</taxon>
        <taxon>Panagrolaimomorpha</taxon>
        <taxon>Strongyloidoidea</taxon>
        <taxon>Strongyloididae</taxon>
        <taxon>Parastrongyloides</taxon>
    </lineage>
</organism>
<dbReference type="GO" id="GO:0005576">
    <property type="term" value="C:extracellular region"/>
    <property type="evidence" value="ECO:0007669"/>
    <property type="project" value="UniProtKB-SubCell"/>
</dbReference>
<dbReference type="InterPro" id="IPR017050">
    <property type="entry name" value="Metallopeptidase_nem"/>
</dbReference>
<dbReference type="PANTHER" id="PTHR10127:SF780">
    <property type="entry name" value="METALLOENDOPEPTIDASE"/>
    <property type="match status" value="1"/>
</dbReference>
<dbReference type="PRINTS" id="PR00480">
    <property type="entry name" value="ASTACIN"/>
</dbReference>
<evidence type="ECO:0000259" key="15">
    <source>
        <dbReference type="PROSITE" id="PS51864"/>
    </source>
</evidence>
<evidence type="ECO:0000256" key="4">
    <source>
        <dbReference type="ARBA" id="ARBA00022723"/>
    </source>
</evidence>
<keyword evidence="5" id="KW-0732">Signal</keyword>
<evidence type="ECO:0000256" key="12">
    <source>
        <dbReference type="PROSITE-ProRule" id="PRU01211"/>
    </source>
</evidence>
<evidence type="ECO:0000256" key="5">
    <source>
        <dbReference type="ARBA" id="ARBA00022729"/>
    </source>
</evidence>
<dbReference type="Pfam" id="PF01400">
    <property type="entry name" value="Astacin"/>
    <property type="match status" value="1"/>
</dbReference>
<dbReference type="WBParaSite" id="PTRK_0000189100.1">
    <property type="protein sequence ID" value="PTRK_0000189100.1"/>
    <property type="gene ID" value="PTRK_0000189100"/>
</dbReference>
<dbReference type="PANTHER" id="PTHR10127">
    <property type="entry name" value="DISCOIDIN, CUB, EGF, LAMININ , AND ZINC METALLOPROTEASE DOMAIN CONTAINING"/>
    <property type="match status" value="1"/>
</dbReference>
<dbReference type="SMART" id="SM00235">
    <property type="entry name" value="ZnMc"/>
    <property type="match status" value="1"/>
</dbReference>
<evidence type="ECO:0000256" key="14">
    <source>
        <dbReference type="SAM" id="MobiDB-lite"/>
    </source>
</evidence>
<evidence type="ECO:0000256" key="9">
    <source>
        <dbReference type="ARBA" id="ARBA00023157"/>
    </source>
</evidence>
<feature type="active site" evidence="12">
    <location>
        <position position="199"/>
    </location>
</feature>
<dbReference type="GO" id="GO:0006508">
    <property type="term" value="P:proteolysis"/>
    <property type="evidence" value="ECO:0007669"/>
    <property type="project" value="UniProtKB-KW"/>
</dbReference>
<evidence type="ECO:0000256" key="1">
    <source>
        <dbReference type="ARBA" id="ARBA00004613"/>
    </source>
</evidence>
<dbReference type="SUPFAM" id="SSF55486">
    <property type="entry name" value="Metalloproteases ('zincins'), catalytic domain"/>
    <property type="match status" value="1"/>
</dbReference>
<evidence type="ECO:0000313" key="16">
    <source>
        <dbReference type="Proteomes" id="UP000038045"/>
    </source>
</evidence>
<dbReference type="AlphaFoldDB" id="A0A0N4Z4H3"/>
<feature type="compositionally biased region" description="Basic and acidic residues" evidence="14">
    <location>
        <begin position="37"/>
        <end position="53"/>
    </location>
</feature>
<feature type="binding site" evidence="12">
    <location>
        <position position="208"/>
    </location>
    <ligand>
        <name>Zn(2+)</name>
        <dbReference type="ChEBI" id="CHEBI:29105"/>
        <note>catalytic</note>
    </ligand>
</feature>